<name>A0A382FG56_9ZZZZ</name>
<dbReference type="AlphaFoldDB" id="A0A382FG56"/>
<keyword evidence="1" id="KW-0812">Transmembrane</keyword>
<organism evidence="2">
    <name type="scientific">marine metagenome</name>
    <dbReference type="NCBI Taxonomy" id="408172"/>
    <lineage>
        <taxon>unclassified sequences</taxon>
        <taxon>metagenomes</taxon>
        <taxon>ecological metagenomes</taxon>
    </lineage>
</organism>
<evidence type="ECO:0000313" key="2">
    <source>
        <dbReference type="EMBL" id="SVB61950.1"/>
    </source>
</evidence>
<gene>
    <name evidence="2" type="ORF">METZ01_LOCUS214804</name>
</gene>
<keyword evidence="1" id="KW-0472">Membrane</keyword>
<dbReference type="EMBL" id="UINC01049773">
    <property type="protein sequence ID" value="SVB61950.1"/>
    <property type="molecule type" value="Genomic_DNA"/>
</dbReference>
<feature type="transmembrane region" description="Helical" evidence="1">
    <location>
        <begin position="6"/>
        <end position="24"/>
    </location>
</feature>
<evidence type="ECO:0008006" key="3">
    <source>
        <dbReference type="Google" id="ProtNLM"/>
    </source>
</evidence>
<accession>A0A382FG56</accession>
<reference evidence="2" key="1">
    <citation type="submission" date="2018-05" db="EMBL/GenBank/DDBJ databases">
        <authorList>
            <person name="Lanie J.A."/>
            <person name="Ng W.-L."/>
            <person name="Kazmierczak K.M."/>
            <person name="Andrzejewski T.M."/>
            <person name="Davidsen T.M."/>
            <person name="Wayne K.J."/>
            <person name="Tettelin H."/>
            <person name="Glass J.I."/>
            <person name="Rusch D."/>
            <person name="Podicherti R."/>
            <person name="Tsui H.-C.T."/>
            <person name="Winkler M.E."/>
        </authorList>
    </citation>
    <scope>NUCLEOTIDE SEQUENCE</scope>
</reference>
<protein>
    <recommendedName>
        <fullName evidence="3">DUF2062 domain-containing protein</fullName>
    </recommendedName>
</protein>
<keyword evidence="1" id="KW-1133">Transmembrane helix</keyword>
<sequence>PSSMLIGGWVGTVLAAIYVSARVTREILYGAIRMKTSPESQVVSSDE</sequence>
<proteinExistence type="predicted"/>
<evidence type="ECO:0000256" key="1">
    <source>
        <dbReference type="SAM" id="Phobius"/>
    </source>
</evidence>
<feature type="non-terminal residue" evidence="2">
    <location>
        <position position="1"/>
    </location>
</feature>